<gene>
    <name evidence="1" type="ORF">VNO77_42534</name>
</gene>
<dbReference type="EMBL" id="JAYMYQ010000011">
    <property type="protein sequence ID" value="KAK7304649.1"/>
    <property type="molecule type" value="Genomic_DNA"/>
</dbReference>
<proteinExistence type="predicted"/>
<sequence>MRILPLHVPFIHHCSINSIFYTGVENLSGKQRKMYKELGMLNALDGREILFESKTNNSFLRSFFIDV</sequence>
<evidence type="ECO:0000313" key="1">
    <source>
        <dbReference type="EMBL" id="KAK7304649.1"/>
    </source>
</evidence>
<protein>
    <submittedName>
        <fullName evidence="1">Uncharacterized protein</fullName>
    </submittedName>
</protein>
<comment type="caution">
    <text evidence="1">The sequence shown here is derived from an EMBL/GenBank/DDBJ whole genome shotgun (WGS) entry which is preliminary data.</text>
</comment>
<keyword evidence="2" id="KW-1185">Reference proteome</keyword>
<name>A0AAN9JUP4_CANGL</name>
<organism evidence="1 2">
    <name type="scientific">Canavalia gladiata</name>
    <name type="common">Sword bean</name>
    <name type="synonym">Dolichos gladiatus</name>
    <dbReference type="NCBI Taxonomy" id="3824"/>
    <lineage>
        <taxon>Eukaryota</taxon>
        <taxon>Viridiplantae</taxon>
        <taxon>Streptophyta</taxon>
        <taxon>Embryophyta</taxon>
        <taxon>Tracheophyta</taxon>
        <taxon>Spermatophyta</taxon>
        <taxon>Magnoliopsida</taxon>
        <taxon>eudicotyledons</taxon>
        <taxon>Gunneridae</taxon>
        <taxon>Pentapetalae</taxon>
        <taxon>rosids</taxon>
        <taxon>fabids</taxon>
        <taxon>Fabales</taxon>
        <taxon>Fabaceae</taxon>
        <taxon>Papilionoideae</taxon>
        <taxon>50 kb inversion clade</taxon>
        <taxon>NPAAA clade</taxon>
        <taxon>indigoferoid/millettioid clade</taxon>
        <taxon>Phaseoleae</taxon>
        <taxon>Canavalia</taxon>
    </lineage>
</organism>
<dbReference type="Proteomes" id="UP001367508">
    <property type="component" value="Unassembled WGS sequence"/>
</dbReference>
<evidence type="ECO:0000313" key="2">
    <source>
        <dbReference type="Proteomes" id="UP001367508"/>
    </source>
</evidence>
<reference evidence="1 2" key="1">
    <citation type="submission" date="2024-01" db="EMBL/GenBank/DDBJ databases">
        <title>The genomes of 5 underutilized Papilionoideae crops provide insights into root nodulation and disease resistanc.</title>
        <authorList>
            <person name="Jiang F."/>
        </authorList>
    </citation>
    <scope>NUCLEOTIDE SEQUENCE [LARGE SCALE GENOMIC DNA]</scope>
    <source>
        <strain evidence="1">LVBAO_FW01</strain>
        <tissue evidence="1">Leaves</tissue>
    </source>
</reference>
<dbReference type="AlphaFoldDB" id="A0AAN9JUP4"/>
<accession>A0AAN9JUP4</accession>